<dbReference type="RefSeq" id="WP_058529255.1">
    <property type="nucleotide sequence ID" value="NZ_CAAAHZ010000003.1"/>
</dbReference>
<sequence length="135" mass="15628">MDSILEDKAEFRVYAENTDYLGIVYYADYLLFLERGRTEMLRKLGLILTEAFNHDTNFAIYDVHIRFHSPAYLDDLLTVKTTCKQARASKLEFKQSILKNDDKLVAEATVEVVCVNKNLKPKRLPEHLLKCLNNG</sequence>
<name>A0A0W0VMW4_9GAMM</name>
<dbReference type="GO" id="GO:0047617">
    <property type="term" value="F:fatty acyl-CoA hydrolase activity"/>
    <property type="evidence" value="ECO:0007669"/>
    <property type="project" value="TreeGrafter"/>
</dbReference>
<dbReference type="InterPro" id="IPR050563">
    <property type="entry name" value="4-hydroxybenzoyl-CoA_TE"/>
</dbReference>
<dbReference type="CDD" id="cd00586">
    <property type="entry name" value="4HBT"/>
    <property type="match status" value="1"/>
</dbReference>
<proteinExistence type="inferred from homology"/>
<dbReference type="NCBIfam" id="TIGR00051">
    <property type="entry name" value="YbgC/FadM family acyl-CoA thioesterase"/>
    <property type="match status" value="1"/>
</dbReference>
<dbReference type="Proteomes" id="UP000054997">
    <property type="component" value="Unassembled WGS sequence"/>
</dbReference>
<accession>A0A0W0VMW4</accession>
<evidence type="ECO:0000256" key="1">
    <source>
        <dbReference type="ARBA" id="ARBA00005953"/>
    </source>
</evidence>
<evidence type="ECO:0000256" key="2">
    <source>
        <dbReference type="ARBA" id="ARBA00022801"/>
    </source>
</evidence>
<dbReference type="EMBL" id="LNYK01000016">
    <property type="protein sequence ID" value="KTD21158.1"/>
    <property type="molecule type" value="Genomic_DNA"/>
</dbReference>
<dbReference type="PATRIC" id="fig|45068.5.peg.1356"/>
<dbReference type="InterPro" id="IPR029069">
    <property type="entry name" value="HotDog_dom_sf"/>
</dbReference>
<organism evidence="3 4">
    <name type="scientific">Legionella londiniensis</name>
    <dbReference type="NCBI Taxonomy" id="45068"/>
    <lineage>
        <taxon>Bacteria</taxon>
        <taxon>Pseudomonadati</taxon>
        <taxon>Pseudomonadota</taxon>
        <taxon>Gammaproteobacteria</taxon>
        <taxon>Legionellales</taxon>
        <taxon>Legionellaceae</taxon>
        <taxon>Legionella</taxon>
    </lineage>
</organism>
<dbReference type="OrthoDB" id="9808429at2"/>
<dbReference type="AlphaFoldDB" id="A0A0W0VMW4"/>
<dbReference type="PANTHER" id="PTHR31793:SF37">
    <property type="entry name" value="ACYL-COA THIOESTER HYDROLASE YBGC"/>
    <property type="match status" value="1"/>
</dbReference>
<dbReference type="PIRSF" id="PIRSF003230">
    <property type="entry name" value="YbgC"/>
    <property type="match status" value="1"/>
</dbReference>
<reference evidence="3 4" key="1">
    <citation type="submission" date="2015-11" db="EMBL/GenBank/DDBJ databases">
        <title>Genomic analysis of 38 Legionella species identifies large and diverse effector repertoires.</title>
        <authorList>
            <person name="Burstein D."/>
            <person name="Amaro F."/>
            <person name="Zusman T."/>
            <person name="Lifshitz Z."/>
            <person name="Cohen O."/>
            <person name="Gilbert J.A."/>
            <person name="Pupko T."/>
            <person name="Shuman H.A."/>
            <person name="Segal G."/>
        </authorList>
    </citation>
    <scope>NUCLEOTIDE SEQUENCE [LARGE SCALE GENOMIC DNA]</scope>
    <source>
        <strain evidence="3 4">ATCC 49505</strain>
    </source>
</reference>
<evidence type="ECO:0000313" key="4">
    <source>
        <dbReference type="Proteomes" id="UP000054997"/>
    </source>
</evidence>
<comment type="similarity">
    <text evidence="1">Belongs to the 4-hydroxybenzoyl-CoA thioesterase family.</text>
</comment>
<dbReference type="PANTHER" id="PTHR31793">
    <property type="entry name" value="4-HYDROXYBENZOYL-COA THIOESTERASE FAMILY MEMBER"/>
    <property type="match status" value="1"/>
</dbReference>
<dbReference type="InterPro" id="IPR006684">
    <property type="entry name" value="YbgC/YbaW"/>
</dbReference>
<keyword evidence="4" id="KW-1185">Reference proteome</keyword>
<gene>
    <name evidence="3" type="primary">ybgC</name>
    <name evidence="3" type="ORF">Llon_1256</name>
</gene>
<keyword evidence="2" id="KW-0378">Hydrolase</keyword>
<dbReference type="SUPFAM" id="SSF54637">
    <property type="entry name" value="Thioesterase/thiol ester dehydrase-isomerase"/>
    <property type="match status" value="1"/>
</dbReference>
<dbReference type="STRING" id="45068.Llon_1256"/>
<evidence type="ECO:0000313" key="3">
    <source>
        <dbReference type="EMBL" id="KTD21158.1"/>
    </source>
</evidence>
<comment type="caution">
    <text evidence="3">The sequence shown here is derived from an EMBL/GenBank/DDBJ whole genome shotgun (WGS) entry which is preliminary data.</text>
</comment>
<protein>
    <submittedName>
        <fullName evidence="3">Acyl-CoA thioesterase</fullName>
    </submittedName>
</protein>
<dbReference type="Pfam" id="PF13279">
    <property type="entry name" value="4HBT_2"/>
    <property type="match status" value="1"/>
</dbReference>
<dbReference type="Gene3D" id="3.10.129.10">
    <property type="entry name" value="Hotdog Thioesterase"/>
    <property type="match status" value="1"/>
</dbReference>